<dbReference type="InterPro" id="IPR011333">
    <property type="entry name" value="SKP1/BTB/POZ_sf"/>
</dbReference>
<dbReference type="SUPFAM" id="SSF54695">
    <property type="entry name" value="POZ domain"/>
    <property type="match status" value="1"/>
</dbReference>
<dbReference type="CDD" id="cd18186">
    <property type="entry name" value="BTB_POZ_ZBTB_KLHL-like"/>
    <property type="match status" value="1"/>
</dbReference>
<dbReference type="EMBL" id="ML987192">
    <property type="protein sequence ID" value="KAF2252573.1"/>
    <property type="molecule type" value="Genomic_DNA"/>
</dbReference>
<protein>
    <recommendedName>
        <fullName evidence="1">BTB domain-containing protein</fullName>
    </recommendedName>
</protein>
<evidence type="ECO:0000313" key="3">
    <source>
        <dbReference type="Proteomes" id="UP000800094"/>
    </source>
</evidence>
<evidence type="ECO:0000259" key="1">
    <source>
        <dbReference type="PROSITE" id="PS50097"/>
    </source>
</evidence>
<dbReference type="Gene3D" id="3.30.710.10">
    <property type="entry name" value="Potassium Channel Kv1.1, Chain A"/>
    <property type="match status" value="1"/>
</dbReference>
<sequence>MARIPATLPPPYTTTGTRAASLRTNASDFSTTAEILVGPDRTRYLIHTSLLTKQSPYFRAALTSSFLEASTQSISLPDIHPETFTLLVEWLYNATLKPLPFKEDKPAYYTLLHLYILADRLCFEGLRNHIVDAISDLAESTNSVLTPSDTRLLYEGVREDAKIRELVLDLFAFKKTDKLIDTHPDRWHAGFLRDLIVRLKRPCKQAMQRHTQRMWLPKSWESTRACDNCRVILPPLQGAIACDECCCAWCIPCAGEGVAVASWEDGRPSMSYGAEAGKKAYGAPRKWESCRPWKGSRCMVYHEHRETEACWEVFMGR</sequence>
<gene>
    <name evidence="2" type="ORF">BU26DRAFT_562308</name>
</gene>
<dbReference type="AlphaFoldDB" id="A0A6A6ISR0"/>
<dbReference type="SMART" id="SM00225">
    <property type="entry name" value="BTB"/>
    <property type="match status" value="1"/>
</dbReference>
<reference evidence="2" key="1">
    <citation type="journal article" date="2020" name="Stud. Mycol.">
        <title>101 Dothideomycetes genomes: a test case for predicting lifestyles and emergence of pathogens.</title>
        <authorList>
            <person name="Haridas S."/>
            <person name="Albert R."/>
            <person name="Binder M."/>
            <person name="Bloem J."/>
            <person name="Labutti K."/>
            <person name="Salamov A."/>
            <person name="Andreopoulos B."/>
            <person name="Baker S."/>
            <person name="Barry K."/>
            <person name="Bills G."/>
            <person name="Bluhm B."/>
            <person name="Cannon C."/>
            <person name="Castanera R."/>
            <person name="Culley D."/>
            <person name="Daum C."/>
            <person name="Ezra D."/>
            <person name="Gonzalez J."/>
            <person name="Henrissat B."/>
            <person name="Kuo A."/>
            <person name="Liang C."/>
            <person name="Lipzen A."/>
            <person name="Lutzoni F."/>
            <person name="Magnuson J."/>
            <person name="Mondo S."/>
            <person name="Nolan M."/>
            <person name="Ohm R."/>
            <person name="Pangilinan J."/>
            <person name="Park H.-J."/>
            <person name="Ramirez L."/>
            <person name="Alfaro M."/>
            <person name="Sun H."/>
            <person name="Tritt A."/>
            <person name="Yoshinaga Y."/>
            <person name="Zwiers L.-H."/>
            <person name="Turgeon B."/>
            <person name="Goodwin S."/>
            <person name="Spatafora J."/>
            <person name="Crous P."/>
            <person name="Grigoriev I."/>
        </authorList>
    </citation>
    <scope>NUCLEOTIDE SEQUENCE</scope>
    <source>
        <strain evidence="2">CBS 122368</strain>
    </source>
</reference>
<dbReference type="PANTHER" id="PTHR47843">
    <property type="entry name" value="BTB DOMAIN-CONTAINING PROTEIN-RELATED"/>
    <property type="match status" value="1"/>
</dbReference>
<name>A0A6A6ISR0_9PLEO</name>
<evidence type="ECO:0000313" key="2">
    <source>
        <dbReference type="EMBL" id="KAF2252573.1"/>
    </source>
</evidence>
<feature type="domain" description="BTB" evidence="1">
    <location>
        <begin position="31"/>
        <end position="100"/>
    </location>
</feature>
<proteinExistence type="predicted"/>
<dbReference type="PROSITE" id="PS50097">
    <property type="entry name" value="BTB"/>
    <property type="match status" value="1"/>
</dbReference>
<dbReference type="PANTHER" id="PTHR47843:SF2">
    <property type="entry name" value="BTB DOMAIN-CONTAINING PROTEIN"/>
    <property type="match status" value="1"/>
</dbReference>
<dbReference type="Pfam" id="PF00651">
    <property type="entry name" value="BTB"/>
    <property type="match status" value="1"/>
</dbReference>
<keyword evidence="3" id="KW-1185">Reference proteome</keyword>
<accession>A0A6A6ISR0</accession>
<dbReference type="Proteomes" id="UP000800094">
    <property type="component" value="Unassembled WGS sequence"/>
</dbReference>
<dbReference type="GeneID" id="54586343"/>
<dbReference type="InterPro" id="IPR000210">
    <property type="entry name" value="BTB/POZ_dom"/>
</dbReference>
<dbReference type="RefSeq" id="XP_033687577.1">
    <property type="nucleotide sequence ID" value="XM_033833013.1"/>
</dbReference>
<organism evidence="2 3">
    <name type="scientific">Trematosphaeria pertusa</name>
    <dbReference type="NCBI Taxonomy" id="390896"/>
    <lineage>
        <taxon>Eukaryota</taxon>
        <taxon>Fungi</taxon>
        <taxon>Dikarya</taxon>
        <taxon>Ascomycota</taxon>
        <taxon>Pezizomycotina</taxon>
        <taxon>Dothideomycetes</taxon>
        <taxon>Pleosporomycetidae</taxon>
        <taxon>Pleosporales</taxon>
        <taxon>Massarineae</taxon>
        <taxon>Trematosphaeriaceae</taxon>
        <taxon>Trematosphaeria</taxon>
    </lineage>
</organism>
<dbReference type="OrthoDB" id="194443at2759"/>